<evidence type="ECO:0000256" key="1">
    <source>
        <dbReference type="SAM" id="MobiDB-lite"/>
    </source>
</evidence>
<dbReference type="KEGG" id="wco:G7084_00295"/>
<dbReference type="AlphaFoldDB" id="A0A6G8AY58"/>
<organism evidence="3 4">
    <name type="scientific">Weissella coleopterorum</name>
    <dbReference type="NCBI Taxonomy" id="2714949"/>
    <lineage>
        <taxon>Bacteria</taxon>
        <taxon>Bacillati</taxon>
        <taxon>Bacillota</taxon>
        <taxon>Bacilli</taxon>
        <taxon>Lactobacillales</taxon>
        <taxon>Lactobacillaceae</taxon>
        <taxon>Weissella</taxon>
    </lineage>
</organism>
<evidence type="ECO:0000256" key="2">
    <source>
        <dbReference type="SAM" id="Phobius"/>
    </source>
</evidence>
<keyword evidence="2" id="KW-1133">Transmembrane helix</keyword>
<evidence type="ECO:0000313" key="3">
    <source>
        <dbReference type="EMBL" id="QIL49899.1"/>
    </source>
</evidence>
<keyword evidence="2" id="KW-0472">Membrane</keyword>
<feature type="compositionally biased region" description="Low complexity" evidence="1">
    <location>
        <begin position="50"/>
        <end position="69"/>
    </location>
</feature>
<keyword evidence="2" id="KW-0812">Transmembrane</keyword>
<feature type="transmembrane region" description="Helical" evidence="2">
    <location>
        <begin position="23"/>
        <end position="41"/>
    </location>
</feature>
<reference evidence="3 4" key="1">
    <citation type="submission" date="2020-03" db="EMBL/GenBank/DDBJ databases">
        <title>Weissella sp. nov., isolated from Cybister lewisianus.</title>
        <authorList>
            <person name="Hyun D.-W."/>
            <person name="Bae J.-W."/>
        </authorList>
    </citation>
    <scope>NUCLEOTIDE SEQUENCE [LARGE SCALE GENOMIC DNA]</scope>
    <source>
        <strain evidence="3 4">HDW19</strain>
    </source>
</reference>
<feature type="region of interest" description="Disordered" evidence="1">
    <location>
        <begin position="43"/>
        <end position="82"/>
    </location>
</feature>
<gene>
    <name evidence="3" type="ORF">G7084_00295</name>
</gene>
<accession>A0A6G8AY58</accession>
<dbReference type="RefSeq" id="WP_166008978.1">
    <property type="nucleotide sequence ID" value="NZ_CP049888.1"/>
</dbReference>
<sequence>MSKKITDENGNTYVQQKPFYKRVWFWILAIIVLIVIGANMGSDSDDKSTESSSESTSSVNKVSSSNSTASDEDSIPTGESTTLTAGTWTVGKDIKPGIYVLTTPTGSGNVSSENSKSDDINIILSSTMEDSDLDVTNYRAILSDGQEIKIEGLQNVNFQVDKPLGNVGTEKYISGQYIIGADIKPGRYKIDADLGSGNIMTDDGELNEILSTNPEDDEISSTTVNFTKGQVLSTDLNRIQLTQQ</sequence>
<name>A0A6G8AY58_9LACO</name>
<dbReference type="Proteomes" id="UP000500741">
    <property type="component" value="Chromosome"/>
</dbReference>
<protein>
    <submittedName>
        <fullName evidence="3">Uncharacterized protein</fullName>
    </submittedName>
</protein>
<dbReference type="EMBL" id="CP049888">
    <property type="protein sequence ID" value="QIL49899.1"/>
    <property type="molecule type" value="Genomic_DNA"/>
</dbReference>
<keyword evidence="4" id="KW-1185">Reference proteome</keyword>
<evidence type="ECO:0000313" key="4">
    <source>
        <dbReference type="Proteomes" id="UP000500741"/>
    </source>
</evidence>
<proteinExistence type="predicted"/>